<protein>
    <submittedName>
        <fullName evidence="2">Uncharacterized protein</fullName>
    </submittedName>
</protein>
<accession>Q3JPN7</accession>
<sequence>MHEQHRAVSVEAAARDAVDETRHRLARVHRIEQQPLGSREQPQRVDARAIGLAVARREVVVPQIDARARRQRDVEQPAHAVEQMPHLRALLRVGARYRHADHRQPGQRVREREREARVRAGAAGREHDSREIALGRADLLRELEARAHVAERAERIRSADRDHVWAPPFVAQPPRGGFELPVDVVEPVDDVRAHVEQIEQQPVAALQIIVARGCDRVFEQRDTAEAELRGERGRLPDVIRLDRARGHQHVRVLAERVRGEEFELAQLVAAHRERRAVVALHVDVAADVRGQARQVLQRRRRVDQVQAGEGVQFRRERRRVHVEEGIGAGAAAGRRRAANGARGAAQCRILSRNSRARPERGAAKNASLGASSTIAPRSMNSTRCATLRAKPISCVTQTIVMPSRASSTITSSTSLIISGSSAEVGSSNSIATGFIDSARAIATRCCWPPESCPGNLHACAFRPTRSSRRSPMSHASSRSRRSTFVCASVRFSSTDRCGNNSKCWNTMPTRARSCASLTDGSPSRAPSTVMLPFWNGSRPLIVLTSVDLPEPDGPQTTTTSPFETAALQSART</sequence>
<evidence type="ECO:0000313" key="2">
    <source>
        <dbReference type="EMBL" id="ABA51090.1"/>
    </source>
</evidence>
<feature type="region of interest" description="Disordered" evidence="1">
    <location>
        <begin position="547"/>
        <end position="572"/>
    </location>
</feature>
<dbReference type="EnsemblBacteria" id="ABA51090">
    <property type="protein sequence ID" value="ABA51090"/>
    <property type="gene ID" value="BURPS1710b_3093"/>
</dbReference>
<dbReference type="AntiFam" id="ANF00062">
    <property type="entry name" value="Shadow ORF (opposite ABC transporter protein)"/>
</dbReference>
<proteinExistence type="predicted"/>
<evidence type="ECO:0000313" key="3">
    <source>
        <dbReference type="Proteomes" id="UP000002700"/>
    </source>
</evidence>
<gene>
    <name evidence="2" type="ordered locus">BURPS1710b_3093</name>
</gene>
<dbReference type="KEGG" id="bpm:BURPS1710b_3093"/>
<dbReference type="EMBL" id="CP000124">
    <property type="protein sequence ID" value="ABA51090.1"/>
    <property type="molecule type" value="Genomic_DNA"/>
</dbReference>
<name>Q3JPN7_BURP1</name>
<dbReference type="AlphaFoldDB" id="Q3JPN7"/>
<organism evidence="2 3">
    <name type="scientific">Burkholderia pseudomallei (strain 1710b)</name>
    <dbReference type="NCBI Taxonomy" id="320372"/>
    <lineage>
        <taxon>Bacteria</taxon>
        <taxon>Pseudomonadati</taxon>
        <taxon>Pseudomonadota</taxon>
        <taxon>Betaproteobacteria</taxon>
        <taxon>Burkholderiales</taxon>
        <taxon>Burkholderiaceae</taxon>
        <taxon>Burkholderia</taxon>
        <taxon>pseudomallei group</taxon>
    </lineage>
</organism>
<dbReference type="HOGENOM" id="CLU_476253_0_0_4"/>
<reference evidence="2 3" key="1">
    <citation type="submission" date="2005-09" db="EMBL/GenBank/DDBJ databases">
        <authorList>
            <person name="Woods D.E."/>
            <person name="Nierman W.C."/>
        </authorList>
    </citation>
    <scope>NUCLEOTIDE SEQUENCE [LARGE SCALE GENOMIC DNA]</scope>
    <source>
        <strain evidence="2 3">1710b</strain>
    </source>
</reference>
<feature type="compositionally biased region" description="Polar residues" evidence="1">
    <location>
        <begin position="554"/>
        <end position="572"/>
    </location>
</feature>
<dbReference type="Proteomes" id="UP000002700">
    <property type="component" value="Chromosome I"/>
</dbReference>
<evidence type="ECO:0000256" key="1">
    <source>
        <dbReference type="SAM" id="MobiDB-lite"/>
    </source>
</evidence>